<gene>
    <name evidence="1" type="ORF">AMATHDRAFT_6673</name>
</gene>
<evidence type="ECO:0008006" key="3">
    <source>
        <dbReference type="Google" id="ProtNLM"/>
    </source>
</evidence>
<dbReference type="Pfam" id="PF16850">
    <property type="entry name" value="Inhibitor_I66"/>
    <property type="match status" value="1"/>
</dbReference>
<name>A0A2A9NGW2_9AGAR</name>
<proteinExistence type="predicted"/>
<organism evidence="1 2">
    <name type="scientific">Amanita thiersii Skay4041</name>
    <dbReference type="NCBI Taxonomy" id="703135"/>
    <lineage>
        <taxon>Eukaryota</taxon>
        <taxon>Fungi</taxon>
        <taxon>Dikarya</taxon>
        <taxon>Basidiomycota</taxon>
        <taxon>Agaricomycotina</taxon>
        <taxon>Agaricomycetes</taxon>
        <taxon>Agaricomycetidae</taxon>
        <taxon>Agaricales</taxon>
        <taxon>Pluteineae</taxon>
        <taxon>Amanitaceae</taxon>
        <taxon>Amanita</taxon>
    </lineage>
</organism>
<dbReference type="CDD" id="cd23428">
    <property type="entry name" value="beta-trefoil_Ricin_SPI"/>
    <property type="match status" value="1"/>
</dbReference>
<evidence type="ECO:0000313" key="2">
    <source>
        <dbReference type="Proteomes" id="UP000242287"/>
    </source>
</evidence>
<dbReference type="EMBL" id="KZ302108">
    <property type="protein sequence ID" value="PFH47491.1"/>
    <property type="molecule type" value="Genomic_DNA"/>
</dbReference>
<dbReference type="GO" id="GO:0004867">
    <property type="term" value="F:serine-type endopeptidase inhibitor activity"/>
    <property type="evidence" value="ECO:0007669"/>
    <property type="project" value="InterPro"/>
</dbReference>
<dbReference type="STRING" id="703135.A0A2A9NGW2"/>
<dbReference type="Gene3D" id="2.80.10.50">
    <property type="match status" value="1"/>
</dbReference>
<dbReference type="InterPro" id="IPR031755">
    <property type="entry name" value="Inhibitor_I66"/>
</dbReference>
<dbReference type="AlphaFoldDB" id="A0A2A9NGW2"/>
<protein>
    <recommendedName>
        <fullName evidence="3">Carbohydrate-binding module family 13 protein</fullName>
    </recommendedName>
</protein>
<accession>A0A2A9NGW2</accession>
<dbReference type="OrthoDB" id="3439489at2759"/>
<keyword evidence="2" id="KW-1185">Reference proteome</keyword>
<dbReference type="Proteomes" id="UP000242287">
    <property type="component" value="Unassembled WGS sequence"/>
</dbReference>
<sequence length="144" mass="16309">MSESLQTGHYFIYNGDDLVGRSLHEDRSLLPKHIFNKTDDKEPQWTVEALPHGRYKLYAKGAPTGVEKNHVVAFLIDQAKAEEWNIKPVHGLKGEYEISSSLNAFWEVSEPGKHSPINVVGPRGGQDMIPNPRYIFRIVPAHHN</sequence>
<reference evidence="1 2" key="1">
    <citation type="submission" date="2014-02" db="EMBL/GenBank/DDBJ databases">
        <title>Transposable element dynamics among asymbiotic and ectomycorrhizal Amanita fungi.</title>
        <authorList>
            <consortium name="DOE Joint Genome Institute"/>
            <person name="Hess J."/>
            <person name="Skrede I."/>
            <person name="Wolfe B."/>
            <person name="LaButti K."/>
            <person name="Ohm R.A."/>
            <person name="Grigoriev I.V."/>
            <person name="Pringle A."/>
        </authorList>
    </citation>
    <scope>NUCLEOTIDE SEQUENCE [LARGE SCALE GENOMIC DNA]</scope>
    <source>
        <strain evidence="1 2">SKay4041</strain>
    </source>
</reference>
<evidence type="ECO:0000313" key="1">
    <source>
        <dbReference type="EMBL" id="PFH47491.1"/>
    </source>
</evidence>